<evidence type="ECO:0000313" key="3">
    <source>
        <dbReference type="Proteomes" id="UP000439903"/>
    </source>
</evidence>
<gene>
    <name evidence="2" type="ORF">F8M41_010019</name>
</gene>
<dbReference type="EMBL" id="WTPW01000212">
    <property type="protein sequence ID" value="KAF0534280.1"/>
    <property type="molecule type" value="Genomic_DNA"/>
</dbReference>
<accession>A0A8H4AUK7</accession>
<evidence type="ECO:0000259" key="1">
    <source>
        <dbReference type="Pfam" id="PF12937"/>
    </source>
</evidence>
<dbReference type="Pfam" id="PF12937">
    <property type="entry name" value="F-box-like"/>
    <property type="match status" value="1"/>
</dbReference>
<protein>
    <submittedName>
        <fullName evidence="2">F-box domain-containing protein</fullName>
    </submittedName>
</protein>
<dbReference type="AlphaFoldDB" id="A0A8H4AUK7"/>
<dbReference type="OrthoDB" id="2351154at2759"/>
<dbReference type="SUPFAM" id="SSF81383">
    <property type="entry name" value="F-box domain"/>
    <property type="match status" value="1"/>
</dbReference>
<sequence length="152" mass="18122">MIALPNECFFKIFNNLWTDNKSLFSCLFVNREWCRIIVPILWNEPNFRFRNIKLIKVLLLSLNVEEQALLIPFKINLPNFPKPLFEYTNYVTSVDFYLYDGIRNWLFHHRYKVGSELEYGVKCSLIALLLRTSNRSVSKDPLPKYDSDFFTP</sequence>
<name>A0A8H4AUK7_GIGMA</name>
<feature type="domain" description="F-box" evidence="1">
    <location>
        <begin position="3"/>
        <end position="47"/>
    </location>
</feature>
<reference evidence="2 3" key="1">
    <citation type="journal article" date="2019" name="Environ. Microbiol.">
        <title>At the nexus of three kingdoms: the genome of the mycorrhizal fungus Gigaspora margarita provides insights into plant, endobacterial and fungal interactions.</title>
        <authorList>
            <person name="Venice F."/>
            <person name="Ghignone S."/>
            <person name="Salvioli di Fossalunga A."/>
            <person name="Amselem J."/>
            <person name="Novero M."/>
            <person name="Xianan X."/>
            <person name="Sedzielewska Toro K."/>
            <person name="Morin E."/>
            <person name="Lipzen A."/>
            <person name="Grigoriev I.V."/>
            <person name="Henrissat B."/>
            <person name="Martin F.M."/>
            <person name="Bonfante P."/>
        </authorList>
    </citation>
    <scope>NUCLEOTIDE SEQUENCE [LARGE SCALE GENOMIC DNA]</scope>
    <source>
        <strain evidence="2 3">BEG34</strain>
    </source>
</reference>
<evidence type="ECO:0000313" key="2">
    <source>
        <dbReference type="EMBL" id="KAF0534280.1"/>
    </source>
</evidence>
<proteinExistence type="predicted"/>
<organism evidence="2 3">
    <name type="scientific">Gigaspora margarita</name>
    <dbReference type="NCBI Taxonomy" id="4874"/>
    <lineage>
        <taxon>Eukaryota</taxon>
        <taxon>Fungi</taxon>
        <taxon>Fungi incertae sedis</taxon>
        <taxon>Mucoromycota</taxon>
        <taxon>Glomeromycotina</taxon>
        <taxon>Glomeromycetes</taxon>
        <taxon>Diversisporales</taxon>
        <taxon>Gigasporaceae</taxon>
        <taxon>Gigaspora</taxon>
    </lineage>
</organism>
<dbReference type="InterPro" id="IPR036047">
    <property type="entry name" value="F-box-like_dom_sf"/>
</dbReference>
<dbReference type="Proteomes" id="UP000439903">
    <property type="component" value="Unassembled WGS sequence"/>
</dbReference>
<keyword evidence="3" id="KW-1185">Reference proteome</keyword>
<comment type="caution">
    <text evidence="2">The sequence shown here is derived from an EMBL/GenBank/DDBJ whole genome shotgun (WGS) entry which is preliminary data.</text>
</comment>
<dbReference type="InterPro" id="IPR001810">
    <property type="entry name" value="F-box_dom"/>
</dbReference>